<dbReference type="STRING" id="1423815.FC27_GL001007"/>
<name>A0A0R1SHJ6_9LACO</name>
<feature type="domain" description="NADPH-dependent FMN reductase-like" evidence="1">
    <location>
        <begin position="12"/>
        <end position="157"/>
    </location>
</feature>
<sequence length="197" mass="22464">MTNKLGVIRLTMKVVALCGSSKPGSYNQYLVEYLRKKYINEMNLQVLQIDDLPFLKFMKYEDLPSKVRYLCSSVQSADAMVIATPEINHGMTANIKNAIDWCSMYPRLLFHKPIMLMGASTGPLGTVRAQMQLRQVLESPQINAKVTRGVECLVTNAADRFDEKGNLNSQKSIDIMEQQFNEFKQLIKERNQELAHE</sequence>
<dbReference type="GO" id="GO:0016491">
    <property type="term" value="F:oxidoreductase activity"/>
    <property type="evidence" value="ECO:0007669"/>
    <property type="project" value="InterPro"/>
</dbReference>
<dbReference type="PANTHER" id="PTHR30543:SF21">
    <property type="entry name" value="NAD(P)H-DEPENDENT FMN REDUCTASE LOT6"/>
    <property type="match status" value="1"/>
</dbReference>
<gene>
    <name evidence="2" type="ORF">FC27_GL001007</name>
</gene>
<protein>
    <submittedName>
        <fullName evidence="2">Chromate reductase</fullName>
    </submittedName>
</protein>
<dbReference type="eggNOG" id="COG0431">
    <property type="taxonomic scope" value="Bacteria"/>
</dbReference>
<dbReference type="GO" id="GO:0010181">
    <property type="term" value="F:FMN binding"/>
    <property type="evidence" value="ECO:0007669"/>
    <property type="project" value="TreeGrafter"/>
</dbReference>
<dbReference type="InterPro" id="IPR029039">
    <property type="entry name" value="Flavoprotein-like_sf"/>
</dbReference>
<evidence type="ECO:0000313" key="2">
    <source>
        <dbReference type="EMBL" id="KRL68265.1"/>
    </source>
</evidence>
<dbReference type="InterPro" id="IPR050712">
    <property type="entry name" value="NAD(P)H-dep_reductase"/>
</dbReference>
<dbReference type="PATRIC" id="fig|1423815.3.peg.1027"/>
<dbReference type="GO" id="GO:0005829">
    <property type="term" value="C:cytosol"/>
    <property type="evidence" value="ECO:0007669"/>
    <property type="project" value="TreeGrafter"/>
</dbReference>
<dbReference type="PANTHER" id="PTHR30543">
    <property type="entry name" value="CHROMATE REDUCTASE"/>
    <property type="match status" value="1"/>
</dbReference>
<accession>A0A0R1SHJ6</accession>
<proteinExistence type="predicted"/>
<dbReference type="SUPFAM" id="SSF52218">
    <property type="entry name" value="Flavoproteins"/>
    <property type="match status" value="1"/>
</dbReference>
<reference evidence="2 3" key="1">
    <citation type="journal article" date="2015" name="Genome Announc.">
        <title>Expanding the biotechnology potential of lactobacilli through comparative genomics of 213 strains and associated genera.</title>
        <authorList>
            <person name="Sun Z."/>
            <person name="Harris H.M."/>
            <person name="McCann A."/>
            <person name="Guo C."/>
            <person name="Argimon S."/>
            <person name="Zhang W."/>
            <person name="Yang X."/>
            <person name="Jeffery I.B."/>
            <person name="Cooney J.C."/>
            <person name="Kagawa T.F."/>
            <person name="Liu W."/>
            <person name="Song Y."/>
            <person name="Salvetti E."/>
            <person name="Wrobel A."/>
            <person name="Rasinkangas P."/>
            <person name="Parkhill J."/>
            <person name="Rea M.C."/>
            <person name="O'Sullivan O."/>
            <person name="Ritari J."/>
            <person name="Douillard F.P."/>
            <person name="Paul Ross R."/>
            <person name="Yang R."/>
            <person name="Briner A.E."/>
            <person name="Felis G.E."/>
            <person name="de Vos W.M."/>
            <person name="Barrangou R."/>
            <person name="Klaenhammer T.R."/>
            <person name="Caufield P.W."/>
            <person name="Cui Y."/>
            <person name="Zhang H."/>
            <person name="O'Toole P.W."/>
        </authorList>
    </citation>
    <scope>NUCLEOTIDE SEQUENCE [LARGE SCALE GENOMIC DNA]</scope>
    <source>
        <strain evidence="2 3">DSM 14857</strain>
    </source>
</reference>
<organism evidence="2 3">
    <name type="scientific">Companilactobacillus versmoldensis DSM 14857 = KCTC 3814</name>
    <dbReference type="NCBI Taxonomy" id="1423815"/>
    <lineage>
        <taxon>Bacteria</taxon>
        <taxon>Bacillati</taxon>
        <taxon>Bacillota</taxon>
        <taxon>Bacilli</taxon>
        <taxon>Lactobacillales</taxon>
        <taxon>Lactobacillaceae</taxon>
        <taxon>Companilactobacillus</taxon>
    </lineage>
</organism>
<dbReference type="Proteomes" id="UP000051647">
    <property type="component" value="Unassembled WGS sequence"/>
</dbReference>
<dbReference type="EMBL" id="AZFA01000002">
    <property type="protein sequence ID" value="KRL68265.1"/>
    <property type="molecule type" value="Genomic_DNA"/>
</dbReference>
<comment type="caution">
    <text evidence="2">The sequence shown here is derived from an EMBL/GenBank/DDBJ whole genome shotgun (WGS) entry which is preliminary data.</text>
</comment>
<dbReference type="AlphaFoldDB" id="A0A0R1SHJ6"/>
<dbReference type="Gene3D" id="3.40.50.360">
    <property type="match status" value="1"/>
</dbReference>
<keyword evidence="3" id="KW-1185">Reference proteome</keyword>
<evidence type="ECO:0000259" key="1">
    <source>
        <dbReference type="Pfam" id="PF03358"/>
    </source>
</evidence>
<evidence type="ECO:0000313" key="3">
    <source>
        <dbReference type="Proteomes" id="UP000051647"/>
    </source>
</evidence>
<dbReference type="InterPro" id="IPR005025">
    <property type="entry name" value="FMN_Rdtase-like_dom"/>
</dbReference>
<dbReference type="Pfam" id="PF03358">
    <property type="entry name" value="FMN_red"/>
    <property type="match status" value="1"/>
</dbReference>